<proteinExistence type="predicted"/>
<evidence type="ECO:0000313" key="1">
    <source>
        <dbReference type="EMBL" id="MBI3126714.1"/>
    </source>
</evidence>
<name>A0A932ML27_UNCTE</name>
<accession>A0A932ML27</accession>
<dbReference type="AlphaFoldDB" id="A0A932ML27"/>
<reference evidence="1" key="1">
    <citation type="submission" date="2020-07" db="EMBL/GenBank/DDBJ databases">
        <title>Huge and variable diversity of episymbiotic CPR bacteria and DPANN archaea in groundwater ecosystems.</title>
        <authorList>
            <person name="He C.Y."/>
            <person name="Keren R."/>
            <person name="Whittaker M."/>
            <person name="Farag I.F."/>
            <person name="Doudna J."/>
            <person name="Cate J.H.D."/>
            <person name="Banfield J.F."/>
        </authorList>
    </citation>
    <scope>NUCLEOTIDE SEQUENCE</scope>
    <source>
        <strain evidence="1">NC_groundwater_763_Ag_S-0.2um_68_21</strain>
    </source>
</reference>
<gene>
    <name evidence="1" type="ORF">HYZ11_03825</name>
</gene>
<sequence>MGITLLAFIASVSLSIYFDNPTPGVAKVIDRTWEAFWMRFGALIGLIGGKSL</sequence>
<comment type="caution">
    <text evidence="1">The sequence shown here is derived from an EMBL/GenBank/DDBJ whole genome shotgun (WGS) entry which is preliminary data.</text>
</comment>
<dbReference type="EMBL" id="JACPUR010000010">
    <property type="protein sequence ID" value="MBI3126714.1"/>
    <property type="molecule type" value="Genomic_DNA"/>
</dbReference>
<organism evidence="1 2">
    <name type="scientific">Tectimicrobiota bacterium</name>
    <dbReference type="NCBI Taxonomy" id="2528274"/>
    <lineage>
        <taxon>Bacteria</taxon>
        <taxon>Pseudomonadati</taxon>
        <taxon>Nitrospinota/Tectimicrobiota group</taxon>
        <taxon>Candidatus Tectimicrobiota</taxon>
    </lineage>
</organism>
<dbReference type="Proteomes" id="UP000782312">
    <property type="component" value="Unassembled WGS sequence"/>
</dbReference>
<protein>
    <submittedName>
        <fullName evidence="1">Uncharacterized protein</fullName>
    </submittedName>
</protein>
<evidence type="ECO:0000313" key="2">
    <source>
        <dbReference type="Proteomes" id="UP000782312"/>
    </source>
</evidence>